<dbReference type="EMBL" id="JAGEVF010000006">
    <property type="protein sequence ID" value="MBO3116897.1"/>
    <property type="molecule type" value="Genomic_DNA"/>
</dbReference>
<sequence length="79" mass="9285">MSNLNRLKNVFTTILEIEEDQVNEDLKYDGNSVWDSINHMFLITELENEFSVEIDPDDILEIKSFNQAQNVLGKYDIEF</sequence>
<comment type="caution">
    <text evidence="2">The sequence shown here is derived from an EMBL/GenBank/DDBJ whole genome shotgun (WGS) entry which is preliminary data.</text>
</comment>
<evidence type="ECO:0000259" key="1">
    <source>
        <dbReference type="Pfam" id="PF00550"/>
    </source>
</evidence>
<dbReference type="InterPro" id="IPR009081">
    <property type="entry name" value="PP-bd_ACP"/>
</dbReference>
<dbReference type="Proteomes" id="UP000676776">
    <property type="component" value="Unassembled WGS sequence"/>
</dbReference>
<evidence type="ECO:0000313" key="3">
    <source>
        <dbReference type="Proteomes" id="UP000676776"/>
    </source>
</evidence>
<dbReference type="Gene3D" id="1.10.1200.10">
    <property type="entry name" value="ACP-like"/>
    <property type="match status" value="1"/>
</dbReference>
<dbReference type="SUPFAM" id="SSF47336">
    <property type="entry name" value="ACP-like"/>
    <property type="match status" value="1"/>
</dbReference>
<dbReference type="Pfam" id="PF00550">
    <property type="entry name" value="PP-binding"/>
    <property type="match status" value="1"/>
</dbReference>
<reference evidence="2 3" key="1">
    <citation type="submission" date="2021-03" db="EMBL/GenBank/DDBJ databases">
        <title>Winogradskyella sp. nov., isolated from costal sediment.</title>
        <authorList>
            <person name="Gao C."/>
        </authorList>
    </citation>
    <scope>NUCLEOTIDE SEQUENCE [LARGE SCALE GENOMIC DNA]</scope>
    <source>
        <strain evidence="2 3">DF17</strain>
    </source>
</reference>
<organism evidence="2 3">
    <name type="scientific">Winogradskyella pelagia</name>
    <dbReference type="NCBI Taxonomy" id="2819984"/>
    <lineage>
        <taxon>Bacteria</taxon>
        <taxon>Pseudomonadati</taxon>
        <taxon>Bacteroidota</taxon>
        <taxon>Flavobacteriia</taxon>
        <taxon>Flavobacteriales</taxon>
        <taxon>Flavobacteriaceae</taxon>
        <taxon>Winogradskyella</taxon>
    </lineage>
</organism>
<protein>
    <submittedName>
        <fullName evidence="2">Acyl carrier protein</fullName>
    </submittedName>
</protein>
<dbReference type="RefSeq" id="WP_208154260.1">
    <property type="nucleotide sequence ID" value="NZ_JAGEVF010000006.1"/>
</dbReference>
<proteinExistence type="predicted"/>
<feature type="domain" description="Carrier" evidence="1">
    <location>
        <begin position="6"/>
        <end position="66"/>
    </location>
</feature>
<evidence type="ECO:0000313" key="2">
    <source>
        <dbReference type="EMBL" id="MBO3116897.1"/>
    </source>
</evidence>
<dbReference type="InterPro" id="IPR036736">
    <property type="entry name" value="ACP-like_sf"/>
</dbReference>
<gene>
    <name evidence="2" type="ORF">J4050_09070</name>
</gene>
<name>A0ABS3T2E1_9FLAO</name>
<accession>A0ABS3T2E1</accession>
<keyword evidence="3" id="KW-1185">Reference proteome</keyword>